<dbReference type="Proteomes" id="UP000267029">
    <property type="component" value="Unassembled WGS sequence"/>
</dbReference>
<evidence type="ECO:0000256" key="1">
    <source>
        <dbReference type="SAM" id="MobiDB-lite"/>
    </source>
</evidence>
<keyword evidence="3" id="KW-1185">Reference proteome</keyword>
<organism evidence="2 3">
    <name type="scientific">Mesocestoides corti</name>
    <name type="common">Flatworm</name>
    <dbReference type="NCBI Taxonomy" id="53468"/>
    <lineage>
        <taxon>Eukaryota</taxon>
        <taxon>Metazoa</taxon>
        <taxon>Spiralia</taxon>
        <taxon>Lophotrochozoa</taxon>
        <taxon>Platyhelminthes</taxon>
        <taxon>Cestoda</taxon>
        <taxon>Eucestoda</taxon>
        <taxon>Cyclophyllidea</taxon>
        <taxon>Mesocestoididae</taxon>
        <taxon>Mesocestoides</taxon>
    </lineage>
</organism>
<feature type="region of interest" description="Disordered" evidence="1">
    <location>
        <begin position="36"/>
        <end position="90"/>
    </location>
</feature>
<name>A0A0R3UJ95_MESCO</name>
<evidence type="ECO:0000313" key="2">
    <source>
        <dbReference type="EMBL" id="VDD81561.1"/>
    </source>
</evidence>
<sequence length="146" mass="15816">MEGCRRCPPAPQVLSCLSRKREYTLKAWKLVDPEMIRPPESPPPTLFPSGSRGPRNANSVATRPLHVPFDANDKGTISSGTGSVVTSQNNGVLTTEQSTLRVTVARYVDEEGDHNPETNFVGRNIVSRTVASSTSPHITPIDHPDG</sequence>
<dbReference type="AlphaFoldDB" id="A0A0R3UJ95"/>
<evidence type="ECO:0000313" key="3">
    <source>
        <dbReference type="Proteomes" id="UP000267029"/>
    </source>
</evidence>
<feature type="compositionally biased region" description="Low complexity" evidence="1">
    <location>
        <begin position="78"/>
        <end position="87"/>
    </location>
</feature>
<proteinExistence type="predicted"/>
<dbReference type="EMBL" id="UXSR01005381">
    <property type="protein sequence ID" value="VDD81561.1"/>
    <property type="molecule type" value="Genomic_DNA"/>
</dbReference>
<reference evidence="2 3" key="1">
    <citation type="submission" date="2018-10" db="EMBL/GenBank/DDBJ databases">
        <authorList>
            <consortium name="Pathogen Informatics"/>
        </authorList>
    </citation>
    <scope>NUCLEOTIDE SEQUENCE [LARGE SCALE GENOMIC DNA]</scope>
</reference>
<accession>A0A0R3UJ95</accession>
<gene>
    <name evidence="2" type="ORF">MCOS_LOCUS7564</name>
</gene>
<protein>
    <submittedName>
        <fullName evidence="2">Uncharacterized protein</fullName>
    </submittedName>
</protein>